<feature type="transmembrane region" description="Helical" evidence="1">
    <location>
        <begin position="237"/>
        <end position="257"/>
    </location>
</feature>
<dbReference type="Pfam" id="PF09577">
    <property type="entry name" value="Spore_YpjB"/>
    <property type="match status" value="1"/>
</dbReference>
<evidence type="ECO:0000313" key="3">
    <source>
        <dbReference type="Proteomes" id="UP000275076"/>
    </source>
</evidence>
<reference evidence="2 3" key="1">
    <citation type="submission" date="2018-10" db="EMBL/GenBank/DDBJ databases">
        <title>Draft genome sequence of Bacillus salarius IM0101, isolated from a hypersaline soil in Inner Mongolia, China.</title>
        <authorList>
            <person name="Yamprayoonswat W."/>
            <person name="Boonvisut S."/>
            <person name="Jumpathong W."/>
            <person name="Sittihan S."/>
            <person name="Ruangsuj P."/>
            <person name="Wanthongcharoen S."/>
            <person name="Thongpramul N."/>
            <person name="Pimmason S."/>
            <person name="Yu B."/>
            <person name="Yasawong M."/>
        </authorList>
    </citation>
    <scope>NUCLEOTIDE SEQUENCE [LARGE SCALE GENOMIC DNA]</scope>
    <source>
        <strain evidence="2 3">IM0101</strain>
    </source>
</reference>
<proteinExistence type="predicted"/>
<keyword evidence="1" id="KW-0812">Transmembrane</keyword>
<sequence length="271" mass="31812">MEKGERRDFFMGKKVFFLSFLLFTLFFGNVGQTIAEENKEVSMQIVEEKAKLMHEMALNNQYEEAKQIHSWLVVQFPSVSFDEYNMDTYQLSELFRSFDRAGEAVTRAGLDERTRLQYIIAFRLAVDATISEDHPLWKKSGERLILLLDDINKQIENGKTDEAIQAFREWRHQFETIRPAMYTGMKEEEILPLTSYIQHLDNEEWIETDGQDNLKKLKELFQKVLSNEETSNVDPSLWAVILSIGGVLFVSLTYAGWKKYKGEKERHQMRD</sequence>
<dbReference type="OrthoDB" id="2988195at2"/>
<organism evidence="2 3">
    <name type="scientific">Salibacterium salarium</name>
    <dbReference type="NCBI Taxonomy" id="284579"/>
    <lineage>
        <taxon>Bacteria</taxon>
        <taxon>Bacillati</taxon>
        <taxon>Bacillota</taxon>
        <taxon>Bacilli</taxon>
        <taxon>Bacillales</taxon>
        <taxon>Bacillaceae</taxon>
    </lineage>
</organism>
<dbReference type="InterPro" id="IPR014231">
    <property type="entry name" value="Spore_YpjB"/>
</dbReference>
<evidence type="ECO:0000313" key="2">
    <source>
        <dbReference type="EMBL" id="RSL33794.1"/>
    </source>
</evidence>
<keyword evidence="3" id="KW-1185">Reference proteome</keyword>
<evidence type="ECO:0008006" key="4">
    <source>
        <dbReference type="Google" id="ProtNLM"/>
    </source>
</evidence>
<dbReference type="Proteomes" id="UP000275076">
    <property type="component" value="Unassembled WGS sequence"/>
</dbReference>
<evidence type="ECO:0000256" key="1">
    <source>
        <dbReference type="SAM" id="Phobius"/>
    </source>
</evidence>
<dbReference type="EMBL" id="RBVX01000006">
    <property type="protein sequence ID" value="RSL33794.1"/>
    <property type="molecule type" value="Genomic_DNA"/>
</dbReference>
<dbReference type="AlphaFoldDB" id="A0A3R9WUJ1"/>
<gene>
    <name evidence="2" type="ORF">D7Z54_08880</name>
</gene>
<comment type="caution">
    <text evidence="2">The sequence shown here is derived from an EMBL/GenBank/DDBJ whole genome shotgun (WGS) entry which is preliminary data.</text>
</comment>
<accession>A0A3R9WUJ1</accession>
<keyword evidence="1" id="KW-0472">Membrane</keyword>
<name>A0A3R9WUJ1_9BACI</name>
<protein>
    <recommendedName>
        <fullName evidence="4">Sporulation protein YpjB</fullName>
    </recommendedName>
</protein>
<keyword evidence="1" id="KW-1133">Transmembrane helix</keyword>